<dbReference type="AlphaFoldDB" id="A0A0U3GKU4"/>
<gene>
    <name evidence="1" type="ORF">AS188_15065</name>
</gene>
<sequence length="367" mass="41021">MPASPDLLAAQDTIRDRFADTSTHQGGTESFGPFTLDPTSANDLLATLLREAIRYYEPQRGGVGLPERVLLAYHAFLDLHVWEDEAPALDELLGSDNVHRLLHPSTCTDAALGEPVILAWYINRHRGRLSYRMQLACRTERAAPSLPAQSREAWEPLPATLVEHGSEPARPPAEWIPQLMPPQVLALPWASDPLGRALGSMCFLNLGRGNPWSHAAVELGLPRRLQHHVAGRLRRVHQRQWSDLLRSMEDYFNQLLHDPPPINYRARRLVANDPLLLQTLLAEQLGTETNTPLAVLRLVFWEQYTGGHALFAPPRIAIGQNADPGPAYPNLREDALQQCHEGFEHLAEELDQRAEILLAPGTRVEPP</sequence>
<dbReference type="STRING" id="446860.AS188_15065"/>
<protein>
    <submittedName>
        <fullName evidence="1">Uncharacterized protein</fullName>
    </submittedName>
</protein>
<organism evidence="1 2">
    <name type="scientific">Kocuria flava</name>
    <dbReference type="NCBI Taxonomy" id="446860"/>
    <lineage>
        <taxon>Bacteria</taxon>
        <taxon>Bacillati</taxon>
        <taxon>Actinomycetota</taxon>
        <taxon>Actinomycetes</taxon>
        <taxon>Micrococcales</taxon>
        <taxon>Micrococcaceae</taxon>
        <taxon>Kocuria</taxon>
    </lineage>
</organism>
<proteinExistence type="predicted"/>
<dbReference type="EMBL" id="CP013254">
    <property type="protein sequence ID" value="ALU40846.1"/>
    <property type="molecule type" value="Genomic_DNA"/>
</dbReference>
<evidence type="ECO:0000313" key="1">
    <source>
        <dbReference type="EMBL" id="ALU40846.1"/>
    </source>
</evidence>
<accession>A0A0U3GKU4</accession>
<evidence type="ECO:0000313" key="2">
    <source>
        <dbReference type="Proteomes" id="UP000057181"/>
    </source>
</evidence>
<dbReference type="Proteomes" id="UP000057181">
    <property type="component" value="Chromosome"/>
</dbReference>
<reference evidence="1 2" key="1">
    <citation type="submission" date="2015-11" db="EMBL/GenBank/DDBJ databases">
        <title>Complete Genome Sequence of Kocuria flava strain HO-9041.</title>
        <authorList>
            <person name="Zhou M."/>
            <person name="Dai J."/>
        </authorList>
    </citation>
    <scope>NUCLEOTIDE SEQUENCE [LARGE SCALE GENOMIC DNA]</scope>
    <source>
        <strain evidence="1 2">HO-9041</strain>
    </source>
</reference>
<dbReference type="KEGG" id="kfv:AS188_15065"/>
<name>A0A0U3GKU4_9MICC</name>